<dbReference type="InterPro" id="IPR000299">
    <property type="entry name" value="FERM_domain"/>
</dbReference>
<dbReference type="InterPro" id="IPR038185">
    <property type="entry name" value="MyTH4_dom_sf"/>
</dbReference>
<dbReference type="InterPro" id="IPR041795">
    <property type="entry name" value="MyoXV_FERM_C"/>
</dbReference>
<evidence type="ECO:0000313" key="19">
    <source>
        <dbReference type="EMBL" id="ROL49435.1"/>
    </source>
</evidence>
<keyword evidence="5" id="KW-0677">Repeat</keyword>
<dbReference type="Gene3D" id="6.20.240.20">
    <property type="match status" value="1"/>
</dbReference>
<dbReference type="InterPro" id="IPR027417">
    <property type="entry name" value="P-loop_NTPase"/>
</dbReference>
<dbReference type="SMART" id="SM00242">
    <property type="entry name" value="MYSc"/>
    <property type="match status" value="1"/>
</dbReference>
<evidence type="ECO:0000256" key="8">
    <source>
        <dbReference type="ARBA" id="ARBA00023054"/>
    </source>
</evidence>
<dbReference type="PROSITE" id="PS51456">
    <property type="entry name" value="MYOSIN_MOTOR"/>
    <property type="match status" value="1"/>
</dbReference>
<feature type="compositionally biased region" description="Basic and acidic residues" evidence="14">
    <location>
        <begin position="1"/>
        <end position="43"/>
    </location>
</feature>
<dbReference type="PROSITE" id="PS50057">
    <property type="entry name" value="FERM_3"/>
    <property type="match status" value="1"/>
</dbReference>
<name>A0A3N0YTC6_ANAGA</name>
<feature type="region of interest" description="Disordered" evidence="14">
    <location>
        <begin position="1239"/>
        <end position="1263"/>
    </location>
</feature>
<dbReference type="Gene3D" id="1.20.58.530">
    <property type="match status" value="1"/>
</dbReference>
<keyword evidence="7 13" id="KW-0067">ATP-binding</keyword>
<feature type="region of interest" description="Disordered" evidence="14">
    <location>
        <begin position="2988"/>
        <end position="3011"/>
    </location>
</feature>
<evidence type="ECO:0000259" key="17">
    <source>
        <dbReference type="PROSITE" id="PS51016"/>
    </source>
</evidence>
<dbReference type="Gene3D" id="1.20.120.720">
    <property type="entry name" value="Myosin VI head, motor domain, U50 subdomain"/>
    <property type="match status" value="1"/>
</dbReference>
<dbReference type="InterPro" id="IPR019748">
    <property type="entry name" value="FERM_central"/>
</dbReference>
<keyword evidence="6 13" id="KW-0547">Nucleotide-binding</keyword>
<protein>
    <submittedName>
        <fullName evidence="19">Unconventional myosin-XV</fullName>
    </submittedName>
</protein>
<comment type="subcellular location">
    <subcellularLocation>
        <location evidence="1">Cytoplasm</location>
    </subcellularLocation>
</comment>
<evidence type="ECO:0000256" key="14">
    <source>
        <dbReference type="SAM" id="MobiDB-lite"/>
    </source>
</evidence>
<evidence type="ECO:0000256" key="10">
    <source>
        <dbReference type="ARBA" id="ARBA00023175"/>
    </source>
</evidence>
<dbReference type="SMART" id="SM00139">
    <property type="entry name" value="MyTH4"/>
    <property type="match status" value="2"/>
</dbReference>
<dbReference type="Gene3D" id="3.10.20.90">
    <property type="entry name" value="Phosphatidylinositol 3-kinase Catalytic Subunit, Chain A, domain 1"/>
    <property type="match status" value="2"/>
</dbReference>
<feature type="compositionally biased region" description="Acidic residues" evidence="14">
    <location>
        <begin position="69"/>
        <end position="82"/>
    </location>
</feature>
<feature type="domain" description="MyTH4" evidence="17">
    <location>
        <begin position="3710"/>
        <end position="3864"/>
    </location>
</feature>
<evidence type="ECO:0000256" key="4">
    <source>
        <dbReference type="ARBA" id="ARBA00022490"/>
    </source>
</evidence>
<accession>A0A3N0YTC6</accession>
<feature type="compositionally biased region" description="Low complexity" evidence="14">
    <location>
        <begin position="904"/>
        <end position="921"/>
    </location>
</feature>
<dbReference type="SUPFAM" id="SSF47031">
    <property type="entry name" value="Second domain of FERM"/>
    <property type="match status" value="1"/>
</dbReference>
<dbReference type="Pfam" id="PF00784">
    <property type="entry name" value="MyTH4"/>
    <property type="match status" value="2"/>
</dbReference>
<dbReference type="Pfam" id="PF00373">
    <property type="entry name" value="FERM_M"/>
    <property type="match status" value="1"/>
</dbReference>
<feature type="compositionally biased region" description="Basic and acidic residues" evidence="14">
    <location>
        <begin position="3686"/>
        <end position="3706"/>
    </location>
</feature>
<dbReference type="SMART" id="SM00015">
    <property type="entry name" value="IQ"/>
    <property type="match status" value="3"/>
</dbReference>
<feature type="domain" description="Myosin motor" evidence="18">
    <location>
        <begin position="1847"/>
        <end position="2524"/>
    </location>
</feature>
<feature type="region of interest" description="Disordered" evidence="14">
    <location>
        <begin position="3686"/>
        <end position="3708"/>
    </location>
</feature>
<evidence type="ECO:0000256" key="1">
    <source>
        <dbReference type="ARBA" id="ARBA00004496"/>
    </source>
</evidence>
<evidence type="ECO:0000256" key="13">
    <source>
        <dbReference type="PROSITE-ProRule" id="PRU00782"/>
    </source>
</evidence>
<dbReference type="EMBL" id="RJVU01026577">
    <property type="protein sequence ID" value="ROL49435.1"/>
    <property type="molecule type" value="Genomic_DNA"/>
</dbReference>
<dbReference type="GO" id="GO:0048731">
    <property type="term" value="P:system development"/>
    <property type="evidence" value="ECO:0007669"/>
    <property type="project" value="UniProtKB-ARBA"/>
</dbReference>
<feature type="binding site" evidence="13">
    <location>
        <begin position="1940"/>
        <end position="1947"/>
    </location>
    <ligand>
        <name>ATP</name>
        <dbReference type="ChEBI" id="CHEBI:30616"/>
    </ligand>
</feature>
<dbReference type="SUPFAM" id="SSF52540">
    <property type="entry name" value="P-loop containing nucleoside triphosphate hydrolases"/>
    <property type="match status" value="1"/>
</dbReference>
<dbReference type="Gene3D" id="2.30.29.30">
    <property type="entry name" value="Pleckstrin-homology domain (PH domain)/Phosphotyrosine-binding domain (PTB)"/>
    <property type="match status" value="1"/>
</dbReference>
<dbReference type="GO" id="GO:0003774">
    <property type="term" value="F:cytoskeletal motor activity"/>
    <property type="evidence" value="ECO:0007669"/>
    <property type="project" value="UniProtKB-UniRule"/>
</dbReference>
<evidence type="ECO:0000256" key="9">
    <source>
        <dbReference type="ARBA" id="ARBA00023123"/>
    </source>
</evidence>
<keyword evidence="3 12" id="KW-0728">SH3 domain</keyword>
<feature type="region of interest" description="Actin-binding" evidence="13">
    <location>
        <begin position="2403"/>
        <end position="2425"/>
    </location>
</feature>
<proteinExistence type="inferred from homology"/>
<feature type="compositionally biased region" description="Low complexity" evidence="14">
    <location>
        <begin position="854"/>
        <end position="863"/>
    </location>
</feature>
<dbReference type="PANTHER" id="PTHR22692">
    <property type="entry name" value="MYOSIN VII, XV"/>
    <property type="match status" value="1"/>
</dbReference>
<feature type="domain" description="MyTH4" evidence="17">
    <location>
        <begin position="2672"/>
        <end position="2823"/>
    </location>
</feature>
<dbReference type="Pfam" id="PF07653">
    <property type="entry name" value="SH3_2"/>
    <property type="match status" value="1"/>
</dbReference>
<dbReference type="FunFam" id="1.20.58.530:FF:000005">
    <property type="entry name" value="unconventional myosin-IXa isoform X1"/>
    <property type="match status" value="1"/>
</dbReference>
<dbReference type="CDD" id="cd14473">
    <property type="entry name" value="FERM_B-lobe"/>
    <property type="match status" value="1"/>
</dbReference>
<dbReference type="PRINTS" id="PR00193">
    <property type="entry name" value="MYOSINHEAVY"/>
</dbReference>
<dbReference type="SMART" id="SM00326">
    <property type="entry name" value="SH3"/>
    <property type="match status" value="1"/>
</dbReference>
<sequence length="4190" mass="471024">MPPKKADKAAPKKGDKGKGEAKEDTKAAKDDKKGGKGGKEPPKGKGKGKGKQAPSESEEASDVERSEVEDSEAADEEDMQSEDDGKKGKGKAALKGASKAMAVKAVAKPKRGQAAEEGVDPKTGKRANIKAASKVVAGFHAEEKKPQLQLGKMKDINLKGASSAMIGIAGKSPLFSKPAPKQSKKLKSTSRLFMGLSGSKKKKGMTPKSLQSTSKLFSGFGKSKATEEDKNKKEEGGRTLLLLSIGGKANKNAAATSGLGGKFKGFFGKKKTGAAQFKSKGWALGKISGAANWLTNKFISSKTSGRLGRSVRYDRSSVGGYHGYQNGGYEYDEGEFSYEEDDYVQSSYSRNNPRGRYRSRNHDTYGEGRFRGPHQYDYFEDDQEYYDYPEDEYGYYDEENDYYDPMYEDEYGYFDEDYYDQYQYDGRQPYGYYDDRIDYDYRHQRTDEFGYPVDGMEYYDEMGYAVEDEFGFPGNDVEYYDYGYYPEQFEYYGDQQNYYSQYDGVTDANMMYQGYPYVYYPNQYIYNGETTAVYLDPQMVANQPFMYTVEDVMEPTEPSGMYANEYVQIPTEGILTEDSFRFPRPQVKLFGKEKLEIASPMQVPRNDFEMIPDQYENQPFASPMNFPLYTPQQPEAVQRSFSPTPVLIQQAPASFIPPGSPILTRTPQIPYSPVLQARHFSSPTPVSPAPSRHYFGPLSTPSSPVLSVRRFDPTMVEPVSPHLVYPESMFQRHENVQPTTLRQFNQLPSPQLSIRQSNFSPGRSSPIPRQRSDMYEETYPRFSPRQSRMFSPTSYNNNAQRQFSPIQRRKFSPPSSPQPSRRAASPLASLRGKSPTPQRKPFGSGTPSPLVNGRESPPMSPRGSMRRRSPPSSPRPTLRQSSQASPAPPIKSRFRPIGRSNQESFMSSRSVRKSSFSPQPSLRRRSPPRSPTIGQQSLEESSPYPPHRAKSPTQRPVSPRPISPFASRSQRPLSPSPSAFSGRIQHDPQHLPTRSSTRRFRGFGGNKVPMGTVKPSPVNPILQRKSHHGAPQMQNVAPFRSPVHNVPMSSGALNQSARSSPIMFARQGSRPAGFQDSKRFFPPGTPNPQRGFHRPVGRGRPVVRVPISPVPLRQSIRGQNHPLVMNAQPPFPQHVPIKRPGVPSPQLSVRHVPTPCPSPQLSVRAGSPMSVRSPSPILSQRNAMHNELINRASLRSQFPLSSTPQPQIITEFAQRVEQGPSPLLTNALQNPNLAGASFSSPLPRFKSPMSQINQSLSQSSSPALTNALQNPLLRNATYRSPLQRSASPHSMMAPQEVQVNNQSSSSMLSNALQNPYLRNASLTSPLQRSTSPYSPTSAQQAPQNILQSSSVLTNALQNPQLRSASYISPLQRNTSLYAPVMSQPEQQTSVLSNALKNPNLRNASYTSPLQRSPTPFMQAQAQDYSSPLSNALKNRNLQGATFRLPDGSIISRNFGGQKEQATTSVLSNALQNPNLRKATYRLPDGTIMRNEPEQPAQSSSLLSNALQNPNIRKASYRLPDGTLVSNTTDQTVDTTKSSPYLGSALQNINLRKSAYKLPDGALFSRNQPVEQSPSPLLSSALLNSNLRKASYRLPDGTLLTKSSEQEPEQSISSHLSSALQNVGKANYRLPNTSGLFRNPKQDQAPPSMLSSALLNQNLRKASYRLPDGSIVTRGKPAQSESPKSPFLGNALTNVNLRKASYKLPSTLGRSPEDPRYAVVTPQIQGQSGEHWAQNQIIDLHEPDDVWSSERVLPHHTVQNLTKWSMYRDEELENFVIPVFPGQETDSTEPAWLPDREGEPQGNWYDKMYSIRSLPTMVYREHAEEDGFEDMTQLEYEIIEQDECYIYAFIKNKTLSRDLHEGAVLLNLKKRFERNLIYTYIGSILVSVNPYKMFNIYGTDMVLQHKGHALGENPPHLFAIANASYTKMMDAKENQCIIISGESGSGKTETTKLVLRYLAAIHHKQNITQQILEATPLLESFGNAKTVRNDNSSRFGKYMEIFMEEGIISGAITSQYLLEKSRIVFQAKDERNYHIFYEMLAGLPSQQKQSFYLQDAETYYYLNQGGDCEIVGKSDGEDFRRLLSAMEILHFSAEDQSGIFRILSSILHLGNVFFERYETESQEVASVVSAQEIRVVAELLQISPEGLQKSITFKVTETMREKIYTPLTVESAIDARDAVAKILYSLLFSWLTDRINTQVYPRNDALSISILDIYGFEDLTFNSFEQLCINYANEYLQFFFNRVIFKEEQNEYNREQIIWEEVPFSDNQACIDLIAAKPHGILRILDDQSGFPQATDHTFLQKCHYHHGNNPLYSKPKMPLPEFTIKHYAGKVSYQVHKFLDKNYDQVRQDVLDLFIHSKNKMVAYLFMSYAEALNQQRSHVGKNSTVTRRHQASTVAAKFQQSLMELIEKMERANPYFVRCIKPNQNKEPGVFDMELVSAQLNYSGILETIRIRREGYPIRMPFEVFLFRYKSLLGLKQPPPANGENCVIMLRKLCPVRLGSFQVGVTKLFMKEDIYFLLESKRDRVRHVAALTLQRYTRMFFVRKRYTAFRMKIIRLQAHCRGFLTRKRYVKMIASLVKFRSLIHMYVDRKRYIKELSKREVVNVTHLVIPAELGALLQAAAGGREFHSDCLALVQAPTVQVESQLTLPLDINNYTVSKFVQIHFKEPKFGMLTAPLKTPLTHIDDDLTHEALDAFVMILRFMGDPHLNGAQENLFGNYIIQKGLTNPGLRDEVLCQIANQVWRNTNPDNSERGWLLLLACLSAFAPSAKMEKYLLKFVSDHAYNGFKAVGQHKLIQAMQKSLYGPETARTYPLSLLEWTANRKKANMVLQVHCFDGTSSLCPVHSWTSGEELAGDILQHRGVTEAWKGCSVVMKEHGQWAELAGHDYVMDLIADMELMRNFPKQKSYFIISAESPTRTRPNASLALFGSGFDSDDDNSLLLPQTMLSSSLPDSDGYYSHESDFSEAPTQKGMDRYLDSLFDPVLSDGNGDFEKSSSMSSRMKGAGGIGGEDGDIEKPLSSRPYPPGAVPVLPVMGGTMMPPIPMPAMPSVPHAHAPTAVPSVPLMPAMPSMPALPAMPNVPPMPDMSGVDPAVLAQQQQQAIINQQAIILAQQMTMQAMALQQQMYNSAHHTHSDHVPAPRSSQYSPTKPETGPVSYKPTPASPPQKPSQRQYSPTRRDPPVGGVVRATISNSEHLEPSHNIKDIIRQYQTNPVKAQEIPRREAKVFLKKPDPHDEAILILKDQMSAPPPQRKKTYTPVSPSSAKEFDYDGGALKPAKSIKTKRSPPVPAVSQRFPAPAPVSRELPVEEENIQTQLHKRSSEEHYTYTNVPWKIYLRKEASVICFGLDQWDIEPLQETEHSVDINATIQDENVKKKIVVAARDTWEIYFSRLFPASVRNLTQSIPSENTCVDQPVFSLRRQGSVGTGVQVLSVSHRGIKLLKMVRSSAVAPDYFRVLRPYSYTEIMFVTIPSKNMLEFNLTNEKLILFSAKAPQVKTMIDYFITELKKDSDYVVAVRNYITDDRSLLSFHKGDIIRLQKMEGLDAGQCYGCIVKKKVILLEELKRDTPDFGWKFGAIHGRSGVFPVEFVQPVAAPDFINIPVDKKEEPKNKQGRVAASAAVAVAVGSAAAAHELDRSIEVASPVSEYAEAYTDSADMDIDERILQDSQYNMVEFAKKYFRGAQRKNGDSYKKKSKKTKESREPSEMVKFSKSPIQESLIEFTDENMNRVAAEIFLAIMKFMGDYPMKGQAEQDVVSTILRLSGEYGLMKDEAYCQVLKQITGNTSSKTESCQRGWRLLYILTAYYKCSEALKPYLLKYLQDVCASPGVHFQGIAKACEQNLRKTFQYGGRVEHPNGMELKAMLAGRSSKRQLFLFPGGIERHLKIKTCSVALDAIEELCYEMGLHKLEALDEYAIFVVTNRGQNVRPLNKREYILDVATEAEHVDSNYSLWFRRVIWTQPLKFDNELGVTMHYNQVSPDYLKGLLNVVPQGKASEQQFQQVSKLAALQHRAKDSLYLPSIHEVQECIPTLLFGLQRPQQWLNMVTQHMQQVQPLSPHQAKAQFLGLVSAFPMFGSSFFYIQSSSNGAIDTPCVLAVNYNGLNFLSKDTHEPMVKFPLKEVQSTRTQRPTAGSSYPYVEIMLGDLMSQRITQLQLDQSLELCRVIAMHVENLLSVREKRLTLPPSEITLL</sequence>
<feature type="region of interest" description="Disordered" evidence="14">
    <location>
        <begin position="347"/>
        <end position="366"/>
    </location>
</feature>
<dbReference type="Pfam" id="PF00063">
    <property type="entry name" value="Myosin_head"/>
    <property type="match status" value="1"/>
</dbReference>
<dbReference type="SUPFAM" id="SSF50044">
    <property type="entry name" value="SH3-domain"/>
    <property type="match status" value="1"/>
</dbReference>
<dbReference type="PANTHER" id="PTHR22692:SF21">
    <property type="entry name" value="MYOSIN XVA"/>
    <property type="match status" value="1"/>
</dbReference>
<dbReference type="Gene3D" id="2.30.30.40">
    <property type="entry name" value="SH3 Domains"/>
    <property type="match status" value="2"/>
</dbReference>
<evidence type="ECO:0000256" key="2">
    <source>
        <dbReference type="ARBA" id="ARBA00008314"/>
    </source>
</evidence>
<keyword evidence="8" id="KW-0175">Coiled coil</keyword>
<dbReference type="InterPro" id="IPR000048">
    <property type="entry name" value="IQ_motif_EF-hand-BS"/>
</dbReference>
<gene>
    <name evidence="19" type="ORF">DPX16_15761</name>
</gene>
<evidence type="ECO:0000259" key="15">
    <source>
        <dbReference type="PROSITE" id="PS50002"/>
    </source>
</evidence>
<feature type="region of interest" description="Disordered" evidence="14">
    <location>
        <begin position="744"/>
        <end position="1016"/>
    </location>
</feature>
<dbReference type="Gene3D" id="1.20.5.190">
    <property type="match status" value="1"/>
</dbReference>
<dbReference type="PROSITE" id="PS50002">
    <property type="entry name" value="SH3"/>
    <property type="match status" value="1"/>
</dbReference>
<dbReference type="InterPro" id="IPR000857">
    <property type="entry name" value="MyTH4_dom"/>
</dbReference>
<feature type="region of interest" description="Disordered" evidence="14">
    <location>
        <begin position="1"/>
        <end position="126"/>
    </location>
</feature>
<dbReference type="PROSITE" id="PS50096">
    <property type="entry name" value="IQ"/>
    <property type="match status" value="2"/>
</dbReference>
<feature type="compositionally biased region" description="Low complexity" evidence="14">
    <location>
        <begin position="967"/>
        <end position="978"/>
    </location>
</feature>
<evidence type="ECO:0000256" key="5">
    <source>
        <dbReference type="ARBA" id="ARBA00022737"/>
    </source>
</evidence>
<comment type="caution">
    <text evidence="19">The sequence shown here is derived from an EMBL/GenBank/DDBJ whole genome shotgun (WGS) entry which is preliminary data.</text>
</comment>
<evidence type="ECO:0000256" key="3">
    <source>
        <dbReference type="ARBA" id="ARBA00022443"/>
    </source>
</evidence>
<feature type="compositionally biased region" description="Low complexity" evidence="14">
    <location>
        <begin position="818"/>
        <end position="831"/>
    </location>
</feature>
<feature type="compositionally biased region" description="Polar residues" evidence="14">
    <location>
        <begin position="744"/>
        <end position="763"/>
    </location>
</feature>
<evidence type="ECO:0000256" key="6">
    <source>
        <dbReference type="ARBA" id="ARBA00022741"/>
    </source>
</evidence>
<keyword evidence="11 13" id="KW-0009">Actin-binding</keyword>
<evidence type="ECO:0000256" key="7">
    <source>
        <dbReference type="ARBA" id="ARBA00022840"/>
    </source>
</evidence>
<feature type="region of interest" description="Disordered" evidence="14">
    <location>
        <begin position="3247"/>
        <end position="3270"/>
    </location>
</feature>
<dbReference type="CDD" id="cd13201">
    <property type="entry name" value="FERM_C_MyoXV"/>
    <property type="match status" value="1"/>
</dbReference>
<dbReference type="GO" id="GO:0005737">
    <property type="term" value="C:cytoplasm"/>
    <property type="evidence" value="ECO:0007669"/>
    <property type="project" value="UniProtKB-SubCell"/>
</dbReference>
<evidence type="ECO:0000259" key="18">
    <source>
        <dbReference type="PROSITE" id="PS51456"/>
    </source>
</evidence>
<dbReference type="InterPro" id="IPR051567">
    <property type="entry name" value="Unconventional_Myosin_ATPase"/>
</dbReference>
<feature type="region of interest" description="Disordered" evidence="14">
    <location>
        <begin position="1067"/>
        <end position="1100"/>
    </location>
</feature>
<evidence type="ECO:0000256" key="12">
    <source>
        <dbReference type="PROSITE-ProRule" id="PRU00192"/>
    </source>
</evidence>
<evidence type="ECO:0000259" key="16">
    <source>
        <dbReference type="PROSITE" id="PS50057"/>
    </source>
</evidence>
<evidence type="ECO:0000256" key="11">
    <source>
        <dbReference type="ARBA" id="ARBA00023203"/>
    </source>
</evidence>
<keyword evidence="4" id="KW-0963">Cytoplasm</keyword>
<feature type="region of interest" description="Disordered" evidence="14">
    <location>
        <begin position="3128"/>
        <end position="3186"/>
    </location>
</feature>
<feature type="domain" description="SH3" evidence="15">
    <location>
        <begin position="3509"/>
        <end position="3595"/>
    </location>
</feature>
<feature type="region of interest" description="Disordered" evidence="14">
    <location>
        <begin position="1669"/>
        <end position="1688"/>
    </location>
</feature>
<reference evidence="19 20" key="1">
    <citation type="submission" date="2018-10" db="EMBL/GenBank/DDBJ databases">
        <title>Genome assembly for a Yunnan-Guizhou Plateau 3E fish, Anabarilius grahami (Regan), and its evolutionary and genetic applications.</title>
        <authorList>
            <person name="Jiang W."/>
        </authorList>
    </citation>
    <scope>NUCLEOTIDE SEQUENCE [LARGE SCALE GENOMIC DNA]</scope>
    <source>
        <strain evidence="19">AG-KIZ</strain>
        <tissue evidence="19">Muscle</tissue>
    </source>
</reference>
<feature type="compositionally biased region" description="Low complexity" evidence="14">
    <location>
        <begin position="91"/>
        <end position="106"/>
    </location>
</feature>
<dbReference type="GO" id="GO:0003779">
    <property type="term" value="F:actin binding"/>
    <property type="evidence" value="ECO:0007669"/>
    <property type="project" value="UniProtKB-KW"/>
</dbReference>
<feature type="compositionally biased region" description="Low complexity" evidence="14">
    <location>
        <begin position="1250"/>
        <end position="1261"/>
    </location>
</feature>
<dbReference type="InterPro" id="IPR011993">
    <property type="entry name" value="PH-like_dom_sf"/>
</dbReference>
<keyword evidence="10 13" id="KW-0505">Motor protein</keyword>
<dbReference type="GO" id="GO:0016459">
    <property type="term" value="C:myosin complex"/>
    <property type="evidence" value="ECO:0007669"/>
    <property type="project" value="UniProtKB-KW"/>
</dbReference>
<dbReference type="InterPro" id="IPR035963">
    <property type="entry name" value="FERM_2"/>
</dbReference>
<dbReference type="Gene3D" id="1.10.10.820">
    <property type="match status" value="1"/>
</dbReference>
<keyword evidence="9 13" id="KW-0518">Myosin</keyword>
<dbReference type="PROSITE" id="PS51016">
    <property type="entry name" value="MYTH4"/>
    <property type="match status" value="2"/>
</dbReference>
<dbReference type="InterPro" id="IPR036961">
    <property type="entry name" value="Kinesin_motor_dom_sf"/>
</dbReference>
<feature type="compositionally biased region" description="Polar residues" evidence="14">
    <location>
        <begin position="784"/>
        <end position="805"/>
    </location>
</feature>
<comment type="similarity">
    <text evidence="2 13">Belongs to the TRAFAC class myosin-kinesin ATPase superfamily. Myosin family.</text>
</comment>
<dbReference type="Gene3D" id="3.40.850.10">
    <property type="entry name" value="Kinesin motor domain"/>
    <property type="match status" value="1"/>
</dbReference>
<dbReference type="GO" id="GO:0005524">
    <property type="term" value="F:ATP binding"/>
    <property type="evidence" value="ECO:0007669"/>
    <property type="project" value="UniProtKB-UniRule"/>
</dbReference>
<organism evidence="19 20">
    <name type="scientific">Anabarilius grahami</name>
    <name type="common">Kanglang fish</name>
    <name type="synonym">Barilius grahami</name>
    <dbReference type="NCBI Taxonomy" id="495550"/>
    <lineage>
        <taxon>Eukaryota</taxon>
        <taxon>Metazoa</taxon>
        <taxon>Chordata</taxon>
        <taxon>Craniata</taxon>
        <taxon>Vertebrata</taxon>
        <taxon>Euteleostomi</taxon>
        <taxon>Actinopterygii</taxon>
        <taxon>Neopterygii</taxon>
        <taxon>Teleostei</taxon>
        <taxon>Ostariophysi</taxon>
        <taxon>Cypriniformes</taxon>
        <taxon>Xenocyprididae</taxon>
        <taxon>Xenocypridinae</taxon>
        <taxon>Xenocypridinae incertae sedis</taxon>
        <taxon>Anabarilius</taxon>
    </lineage>
</organism>
<feature type="domain" description="FERM" evidence="16">
    <location>
        <begin position="3869"/>
        <end position="4190"/>
    </location>
</feature>
<dbReference type="SMART" id="SM00295">
    <property type="entry name" value="B41"/>
    <property type="match status" value="1"/>
</dbReference>
<evidence type="ECO:0000313" key="20">
    <source>
        <dbReference type="Proteomes" id="UP000281406"/>
    </source>
</evidence>
<dbReference type="FunFam" id="2.30.30.40:FF:000201">
    <property type="entry name" value="Myosin XVA"/>
    <property type="match status" value="1"/>
</dbReference>
<dbReference type="Gene3D" id="1.25.40.530">
    <property type="entry name" value="MyTH4 domain"/>
    <property type="match status" value="3"/>
</dbReference>
<keyword evidence="20" id="KW-1185">Reference proteome</keyword>
<dbReference type="InterPro" id="IPR001609">
    <property type="entry name" value="Myosin_head_motor_dom-like"/>
</dbReference>
<dbReference type="InterPro" id="IPR001452">
    <property type="entry name" value="SH3_domain"/>
</dbReference>
<dbReference type="Pfam" id="PF00612">
    <property type="entry name" value="IQ"/>
    <property type="match status" value="2"/>
</dbReference>
<dbReference type="OrthoDB" id="8182952at2759"/>
<dbReference type="FunFam" id="1.10.10.820:FF:000001">
    <property type="entry name" value="Myosin heavy chain"/>
    <property type="match status" value="1"/>
</dbReference>
<dbReference type="Proteomes" id="UP000281406">
    <property type="component" value="Unassembled WGS sequence"/>
</dbReference>
<dbReference type="InterPro" id="IPR019749">
    <property type="entry name" value="Band_41_domain"/>
</dbReference>
<dbReference type="InterPro" id="IPR036028">
    <property type="entry name" value="SH3-like_dom_sf"/>
</dbReference>